<name>A0ABN7XHN2_GIGMA</name>
<dbReference type="EMBL" id="CAJVQB010127509">
    <property type="protein sequence ID" value="CAG8853674.1"/>
    <property type="molecule type" value="Genomic_DNA"/>
</dbReference>
<proteinExistence type="predicted"/>
<comment type="caution">
    <text evidence="1">The sequence shown here is derived from an EMBL/GenBank/DDBJ whole genome shotgun (WGS) entry which is preliminary data.</text>
</comment>
<evidence type="ECO:0000313" key="2">
    <source>
        <dbReference type="Proteomes" id="UP000789901"/>
    </source>
</evidence>
<gene>
    <name evidence="1" type="ORF">GMARGA_LOCUS42495</name>
</gene>
<sequence length="45" mass="5357">RLLELGTFSTELFWLLHSRGLVYRLDSDVSLLDQLLELCSENQFW</sequence>
<accession>A0ABN7XHN2</accession>
<feature type="non-terminal residue" evidence="1">
    <location>
        <position position="45"/>
    </location>
</feature>
<reference evidence="1 2" key="1">
    <citation type="submission" date="2021-06" db="EMBL/GenBank/DDBJ databases">
        <authorList>
            <person name="Kallberg Y."/>
            <person name="Tangrot J."/>
            <person name="Rosling A."/>
        </authorList>
    </citation>
    <scope>NUCLEOTIDE SEQUENCE [LARGE SCALE GENOMIC DNA]</scope>
    <source>
        <strain evidence="1 2">120-4 pot B 10/14</strain>
    </source>
</reference>
<dbReference type="Proteomes" id="UP000789901">
    <property type="component" value="Unassembled WGS sequence"/>
</dbReference>
<organism evidence="1 2">
    <name type="scientific">Gigaspora margarita</name>
    <dbReference type="NCBI Taxonomy" id="4874"/>
    <lineage>
        <taxon>Eukaryota</taxon>
        <taxon>Fungi</taxon>
        <taxon>Fungi incertae sedis</taxon>
        <taxon>Mucoromycota</taxon>
        <taxon>Glomeromycotina</taxon>
        <taxon>Glomeromycetes</taxon>
        <taxon>Diversisporales</taxon>
        <taxon>Gigasporaceae</taxon>
        <taxon>Gigaspora</taxon>
    </lineage>
</organism>
<protein>
    <submittedName>
        <fullName evidence="1">24279_t:CDS:1</fullName>
    </submittedName>
</protein>
<keyword evidence="2" id="KW-1185">Reference proteome</keyword>
<feature type="non-terminal residue" evidence="1">
    <location>
        <position position="1"/>
    </location>
</feature>
<evidence type="ECO:0000313" key="1">
    <source>
        <dbReference type="EMBL" id="CAG8853674.1"/>
    </source>
</evidence>